<evidence type="ECO:0000313" key="2">
    <source>
        <dbReference type="Proteomes" id="UP000179279"/>
    </source>
</evidence>
<dbReference type="AlphaFoldDB" id="A0A1G1WTM6"/>
<reference evidence="1 2" key="1">
    <citation type="journal article" date="2016" name="Nat. Commun.">
        <title>Thousands of microbial genomes shed light on interconnected biogeochemical processes in an aquifer system.</title>
        <authorList>
            <person name="Anantharaman K."/>
            <person name="Brown C.T."/>
            <person name="Hug L.A."/>
            <person name="Sharon I."/>
            <person name="Castelle C.J."/>
            <person name="Probst A.J."/>
            <person name="Thomas B.C."/>
            <person name="Singh A."/>
            <person name="Wilkins M.J."/>
            <person name="Karaoz U."/>
            <person name="Brodie E.L."/>
            <person name="Williams K.H."/>
            <person name="Hubbard S.S."/>
            <person name="Banfield J.F."/>
        </authorList>
    </citation>
    <scope>NUCLEOTIDE SEQUENCE [LARGE SCALE GENOMIC DNA]</scope>
</reference>
<evidence type="ECO:0000313" key="1">
    <source>
        <dbReference type="EMBL" id="OGY30537.1"/>
    </source>
</evidence>
<name>A0A1G1WTM6_9BACT</name>
<accession>A0A1G1WTM6</accession>
<protein>
    <submittedName>
        <fullName evidence="1">Uncharacterized protein</fullName>
    </submittedName>
</protein>
<proteinExistence type="predicted"/>
<dbReference type="Proteomes" id="UP000179279">
    <property type="component" value="Unassembled WGS sequence"/>
</dbReference>
<comment type="caution">
    <text evidence="1">The sequence shown here is derived from an EMBL/GenBank/DDBJ whole genome shotgun (WGS) entry which is preliminary data.</text>
</comment>
<organism evidence="1 2">
    <name type="scientific">Candidatus Woykebacteria bacterium RIFCSPLOWO2_01_FULL_41_12</name>
    <dbReference type="NCBI Taxonomy" id="1802604"/>
    <lineage>
        <taxon>Bacteria</taxon>
        <taxon>Candidatus Woykeibacteriota</taxon>
    </lineage>
</organism>
<dbReference type="EMBL" id="MHDA01000051">
    <property type="protein sequence ID" value="OGY30537.1"/>
    <property type="molecule type" value="Genomic_DNA"/>
</dbReference>
<gene>
    <name evidence="1" type="ORF">A3A57_01395</name>
</gene>
<sequence length="115" mass="12696">MWPQFPRSGGYLKREETKTQEAIARWAVRIGASVKIPNGSTSYVFLGGSGEFGRTYWDGVGFRSFDGQSAAHLPQAMTAFEATDHVYISGAGVLLGNWIRRPKAEFLMELKGEHG</sequence>